<dbReference type="PROSITE" id="PS51257">
    <property type="entry name" value="PROKAR_LIPOPROTEIN"/>
    <property type="match status" value="1"/>
</dbReference>
<dbReference type="GO" id="GO:0016020">
    <property type="term" value="C:membrane"/>
    <property type="evidence" value="ECO:0007669"/>
    <property type="project" value="UniProtKB-SubCell"/>
</dbReference>
<name>A0A1H2R6Z5_9GAMM</name>
<keyword evidence="3 7" id="KW-0812">Transmembrane</keyword>
<keyword evidence="5" id="KW-0534">Nitrate assimilation</keyword>
<evidence type="ECO:0000256" key="2">
    <source>
        <dbReference type="ARBA" id="ARBA00008432"/>
    </source>
</evidence>
<evidence type="ECO:0000256" key="1">
    <source>
        <dbReference type="ARBA" id="ARBA00004141"/>
    </source>
</evidence>
<proteinExistence type="inferred from homology"/>
<feature type="transmembrane region" description="Helical" evidence="7">
    <location>
        <begin position="382"/>
        <end position="404"/>
    </location>
</feature>
<comment type="subcellular location">
    <subcellularLocation>
        <location evidence="1">Membrane</location>
        <topology evidence="1">Multi-pass membrane protein</topology>
    </subcellularLocation>
</comment>
<dbReference type="Pfam" id="PF07690">
    <property type="entry name" value="MFS_1"/>
    <property type="match status" value="1"/>
</dbReference>
<dbReference type="GO" id="GO:0015112">
    <property type="term" value="F:nitrate transmembrane transporter activity"/>
    <property type="evidence" value="ECO:0007669"/>
    <property type="project" value="InterPro"/>
</dbReference>
<evidence type="ECO:0000313" key="10">
    <source>
        <dbReference type="Proteomes" id="UP000199675"/>
    </source>
</evidence>
<dbReference type="InterPro" id="IPR011701">
    <property type="entry name" value="MFS"/>
</dbReference>
<dbReference type="OrthoDB" id="9771451at2"/>
<organism evidence="9 10">
    <name type="scientific">Marinobacter mobilis</name>
    <dbReference type="NCBI Taxonomy" id="488533"/>
    <lineage>
        <taxon>Bacteria</taxon>
        <taxon>Pseudomonadati</taxon>
        <taxon>Pseudomonadota</taxon>
        <taxon>Gammaproteobacteria</taxon>
        <taxon>Pseudomonadales</taxon>
        <taxon>Marinobacteraceae</taxon>
        <taxon>Marinobacter</taxon>
    </lineage>
</organism>
<feature type="domain" description="Major facilitator superfamily (MFS) profile" evidence="8">
    <location>
        <begin position="16"/>
        <end position="412"/>
    </location>
</feature>
<keyword evidence="4 7" id="KW-1133">Transmembrane helix</keyword>
<keyword evidence="10" id="KW-1185">Reference proteome</keyword>
<dbReference type="AlphaFoldDB" id="A0A1H2R6Z5"/>
<dbReference type="InterPro" id="IPR036259">
    <property type="entry name" value="MFS_trans_sf"/>
</dbReference>
<dbReference type="SUPFAM" id="SSF103473">
    <property type="entry name" value="MFS general substrate transporter"/>
    <property type="match status" value="1"/>
</dbReference>
<dbReference type="InterPro" id="IPR020846">
    <property type="entry name" value="MFS_dom"/>
</dbReference>
<feature type="transmembrane region" description="Helical" evidence="7">
    <location>
        <begin position="136"/>
        <end position="157"/>
    </location>
</feature>
<evidence type="ECO:0000259" key="8">
    <source>
        <dbReference type="PROSITE" id="PS50850"/>
    </source>
</evidence>
<feature type="transmembrane region" description="Helical" evidence="7">
    <location>
        <begin position="107"/>
        <end position="129"/>
    </location>
</feature>
<sequence>MIPHRGPTVDQTSLTIVLPLTLAAFFVAFACWTLFAVIGVDLQRIFQLSNTRYALLIAMPVLAGGLLSFPLGLMTQRFGGRRVILACLVGLVVALALLSWVTSYTGFLLAGAGLGMAGGLFSAGLHYLVSYLPPGRAGLVFGVFGVGLGGAGFSYLIVPAVREAYSWELAPLAYLLVIVLIILLLLVLTDPEPRPSQSPQPSRSDATAQLWITPMACRFSLYFGFLFGGVVALMLWLPGYLSAVFSLSLDDGARWSLLFALPMVLSQVPGGMGADRFGSVLVLRIALFSALVLLFLLSYPDTTMTIHGVTRDIPLHLAPSLSVSVVLLVLLSAAMGTGIGAVMRLLFEQFPKHLGGVGGMMLASGCISAFALPMMFGMANDLVGIRSSVFMLLFALCGMTVLTLESAHYRHYRPLDRAL</sequence>
<feature type="transmembrane region" description="Helical" evidence="7">
    <location>
        <begin position="12"/>
        <end position="40"/>
    </location>
</feature>
<protein>
    <submittedName>
        <fullName evidence="9">MFS transporter, NNP family, nitrate/nitrite transporter</fullName>
    </submittedName>
</protein>
<dbReference type="EMBL" id="FNNE01000001">
    <property type="protein sequence ID" value="SDW15095.1"/>
    <property type="molecule type" value="Genomic_DNA"/>
</dbReference>
<evidence type="ECO:0000313" key="9">
    <source>
        <dbReference type="EMBL" id="SDW15095.1"/>
    </source>
</evidence>
<evidence type="ECO:0000256" key="7">
    <source>
        <dbReference type="SAM" id="Phobius"/>
    </source>
</evidence>
<dbReference type="Gene3D" id="1.20.1250.20">
    <property type="entry name" value="MFS general substrate transporter like domains"/>
    <property type="match status" value="2"/>
</dbReference>
<dbReference type="InterPro" id="IPR044772">
    <property type="entry name" value="NO3_transporter"/>
</dbReference>
<dbReference type="PROSITE" id="PS50850">
    <property type="entry name" value="MFS"/>
    <property type="match status" value="1"/>
</dbReference>
<dbReference type="PANTHER" id="PTHR23515">
    <property type="entry name" value="HIGH-AFFINITY NITRATE TRANSPORTER 2.3"/>
    <property type="match status" value="1"/>
</dbReference>
<evidence type="ECO:0000256" key="6">
    <source>
        <dbReference type="ARBA" id="ARBA00023136"/>
    </source>
</evidence>
<dbReference type="GO" id="GO:0042128">
    <property type="term" value="P:nitrate assimilation"/>
    <property type="evidence" value="ECO:0007669"/>
    <property type="project" value="UniProtKB-KW"/>
</dbReference>
<dbReference type="Proteomes" id="UP000199675">
    <property type="component" value="Unassembled WGS sequence"/>
</dbReference>
<feature type="transmembrane region" description="Helical" evidence="7">
    <location>
        <begin position="219"/>
        <end position="241"/>
    </location>
</feature>
<evidence type="ECO:0000256" key="5">
    <source>
        <dbReference type="ARBA" id="ARBA00023063"/>
    </source>
</evidence>
<accession>A0A1H2R6Z5</accession>
<feature type="transmembrane region" description="Helical" evidence="7">
    <location>
        <begin position="253"/>
        <end position="274"/>
    </location>
</feature>
<gene>
    <name evidence="9" type="ORF">SAMN04487960_101434</name>
</gene>
<evidence type="ECO:0000256" key="4">
    <source>
        <dbReference type="ARBA" id="ARBA00022989"/>
    </source>
</evidence>
<feature type="transmembrane region" description="Helical" evidence="7">
    <location>
        <begin position="52"/>
        <end position="71"/>
    </location>
</feature>
<dbReference type="RefSeq" id="WP_091811284.1">
    <property type="nucleotide sequence ID" value="NZ_FNNE01000001.1"/>
</dbReference>
<feature type="transmembrane region" description="Helical" evidence="7">
    <location>
        <begin position="169"/>
        <end position="188"/>
    </location>
</feature>
<feature type="transmembrane region" description="Helical" evidence="7">
    <location>
        <begin position="320"/>
        <end position="347"/>
    </location>
</feature>
<feature type="transmembrane region" description="Helical" evidence="7">
    <location>
        <begin position="281"/>
        <end position="300"/>
    </location>
</feature>
<comment type="similarity">
    <text evidence="2">Belongs to the major facilitator superfamily. Nitrate/nitrite porter (TC 2.A.1.8) family.</text>
</comment>
<feature type="transmembrane region" description="Helical" evidence="7">
    <location>
        <begin position="354"/>
        <end position="376"/>
    </location>
</feature>
<reference evidence="9 10" key="1">
    <citation type="submission" date="2016-10" db="EMBL/GenBank/DDBJ databases">
        <authorList>
            <person name="de Groot N.N."/>
        </authorList>
    </citation>
    <scope>NUCLEOTIDE SEQUENCE [LARGE SCALE GENOMIC DNA]</scope>
    <source>
        <strain evidence="9 10">CGMCC 1.7059</strain>
    </source>
</reference>
<evidence type="ECO:0000256" key="3">
    <source>
        <dbReference type="ARBA" id="ARBA00022692"/>
    </source>
</evidence>
<dbReference type="STRING" id="488533.SAMN04487960_101434"/>
<feature type="transmembrane region" description="Helical" evidence="7">
    <location>
        <begin position="83"/>
        <end position="101"/>
    </location>
</feature>
<keyword evidence="6 7" id="KW-0472">Membrane</keyword>